<sequence length="598" mass="64889">MASAALKTVDSRETQHLHAVVDMGSNGIRFSISDLSPVTQRIMPTVFQDRAGISLYDAQFGAEGGARRPIPDQVRDQIVSRLLRFKVTCEDFGVPEKNIQVLATEATRTAPNSADFRAAIYRATGWEVTMLPKEEEGRIGGLGIASSLSRVEGLVMDLGGGSVQLSWMVSTPDSAEIQSYPGGSISFPYGAAALTRRLDEAQKIGDEAVRQLKNEMLGCFRGAVSALKLPACLRERVESDAAGSGGLDLYLSGGGFRGWGYLLLSQSPVSPYPIPILNGFGTDRSRFLDTSAAIGTLSSESTIYGVSARRATQVPAVAFLINVLAETIPSIRKIHFCQGGVREGVLFDKLQPEVRQQHPLIAATAPFKTGSASNIALLLRQAIPYADSKDATNLYAPPLAITSPGFIEALANSMYMHSSVPRASYASTALHSTTTGILAYAHGLSHADRAMLCLALFDRWAGDVSPSDELFLQRIRPILTLQEAWWCQYIGRVAGLVGSIYPAGVIRSGEDRISFSARLSHRQTKKGLTKHLLHLVTKIPDPKHPSFDGDSVTAGLKRIKRTGKKGEHLRGDEYEQTDLLDSEDEDWRLKVETELDCI</sequence>
<dbReference type="FunFam" id="3.30.420.40:FF:000191">
    <property type="entry name" value="Retrograde regulation protein 2"/>
    <property type="match status" value="1"/>
</dbReference>
<dbReference type="InterPro" id="IPR043129">
    <property type="entry name" value="ATPase_NBD"/>
</dbReference>
<name>A0A022VZL6_TRIRU</name>
<dbReference type="Gene3D" id="3.30.420.40">
    <property type="match status" value="1"/>
</dbReference>
<organism evidence="3">
    <name type="scientific">Trichophyton rubrum CBS 288.86</name>
    <dbReference type="NCBI Taxonomy" id="1215330"/>
    <lineage>
        <taxon>Eukaryota</taxon>
        <taxon>Fungi</taxon>
        <taxon>Dikarya</taxon>
        <taxon>Ascomycota</taxon>
        <taxon>Pezizomycotina</taxon>
        <taxon>Eurotiomycetes</taxon>
        <taxon>Eurotiomycetidae</taxon>
        <taxon>Onygenales</taxon>
        <taxon>Arthrodermataceae</taxon>
        <taxon>Trichophyton</taxon>
    </lineage>
</organism>
<dbReference type="Pfam" id="PF23566">
    <property type="entry name" value="RTG2_C"/>
    <property type="match status" value="1"/>
</dbReference>
<evidence type="ECO:0000259" key="2">
    <source>
        <dbReference type="Pfam" id="PF23566"/>
    </source>
</evidence>
<dbReference type="PANTHER" id="PTHR30005">
    <property type="entry name" value="EXOPOLYPHOSPHATASE"/>
    <property type="match status" value="1"/>
</dbReference>
<gene>
    <name evidence="3" type="ORF">H103_05039</name>
</gene>
<protein>
    <submittedName>
        <fullName evidence="3">Uncharacterized protein</fullName>
    </submittedName>
</protein>
<dbReference type="InterPro" id="IPR057512">
    <property type="entry name" value="RTG2_C"/>
</dbReference>
<feature type="domain" description="RTG2 C-terminal" evidence="2">
    <location>
        <begin position="358"/>
        <end position="573"/>
    </location>
</feature>
<dbReference type="InterPro" id="IPR050273">
    <property type="entry name" value="GppA/Ppx_hydrolase"/>
</dbReference>
<feature type="domain" description="Ppx/GppA phosphatase N-terminal" evidence="1">
    <location>
        <begin position="40"/>
        <end position="214"/>
    </location>
</feature>
<dbReference type="Pfam" id="PF02541">
    <property type="entry name" value="Ppx-GppA"/>
    <property type="match status" value="2"/>
</dbReference>
<dbReference type="HOGENOM" id="CLU_033165_0_0_1"/>
<dbReference type="AlphaFoldDB" id="A0A022VZL6"/>
<reference evidence="3" key="1">
    <citation type="submission" date="2014-02" db="EMBL/GenBank/DDBJ databases">
        <title>The Genome Sequence of Trichophyton rubrum (morphotype fischeri) CBS 288.86.</title>
        <authorList>
            <consortium name="The Broad Institute Genomics Platform"/>
            <person name="Cuomo C.A."/>
            <person name="White T.C."/>
            <person name="Graser Y."/>
            <person name="Martinez-Rossi N."/>
            <person name="Heitman J."/>
            <person name="Young S.K."/>
            <person name="Zeng Q."/>
            <person name="Gargeya S."/>
            <person name="Abouelleil A."/>
            <person name="Alvarado L."/>
            <person name="Chapman S.B."/>
            <person name="Gainer-Dewar J."/>
            <person name="Goldberg J."/>
            <person name="Griggs A."/>
            <person name="Gujja S."/>
            <person name="Hansen M."/>
            <person name="Howarth C."/>
            <person name="Imamovic A."/>
            <person name="Larimer J."/>
            <person name="Martinez D."/>
            <person name="Murphy C."/>
            <person name="Pearson M.D."/>
            <person name="Persinoti G."/>
            <person name="Poon T."/>
            <person name="Priest M."/>
            <person name="Roberts A.D."/>
            <person name="Saif S."/>
            <person name="Shea T.D."/>
            <person name="Sykes S.N."/>
            <person name="Wortman J."/>
            <person name="Nusbaum C."/>
            <person name="Birren B."/>
        </authorList>
    </citation>
    <scope>NUCLEOTIDE SEQUENCE [LARGE SCALE GENOMIC DNA]</scope>
    <source>
        <strain evidence="3">CBS 288.86</strain>
    </source>
</reference>
<feature type="domain" description="Ppx/GppA phosphatase N-terminal" evidence="1">
    <location>
        <begin position="298"/>
        <end position="351"/>
    </location>
</feature>
<evidence type="ECO:0000259" key="1">
    <source>
        <dbReference type="Pfam" id="PF02541"/>
    </source>
</evidence>
<dbReference type="InterPro" id="IPR003695">
    <property type="entry name" value="Ppx_GppA_N"/>
</dbReference>
<dbReference type="PANTHER" id="PTHR30005:SF0">
    <property type="entry name" value="RETROGRADE REGULATION PROTEIN 2"/>
    <property type="match status" value="1"/>
</dbReference>
<proteinExistence type="predicted"/>
<dbReference type="Gene3D" id="3.30.420.150">
    <property type="entry name" value="Exopolyphosphatase. Domain 2"/>
    <property type="match status" value="1"/>
</dbReference>
<dbReference type="OrthoDB" id="2985014at2759"/>
<accession>A0A022VZL6</accession>
<dbReference type="EMBL" id="KK207865">
    <property type="protein sequence ID" value="EZF51531.1"/>
    <property type="molecule type" value="Genomic_DNA"/>
</dbReference>
<dbReference type="Proteomes" id="UP000023758">
    <property type="component" value="Unassembled WGS sequence"/>
</dbReference>
<evidence type="ECO:0000313" key="3">
    <source>
        <dbReference type="EMBL" id="EZF51531.1"/>
    </source>
</evidence>
<dbReference type="GO" id="GO:0006357">
    <property type="term" value="P:regulation of transcription by RNA polymerase II"/>
    <property type="evidence" value="ECO:0007669"/>
    <property type="project" value="TreeGrafter"/>
</dbReference>
<dbReference type="SUPFAM" id="SSF53067">
    <property type="entry name" value="Actin-like ATPase domain"/>
    <property type="match status" value="2"/>
</dbReference>